<evidence type="ECO:0000313" key="3">
    <source>
        <dbReference type="Proteomes" id="UP001224428"/>
    </source>
</evidence>
<dbReference type="InterPro" id="IPR006047">
    <property type="entry name" value="GH13_cat_dom"/>
</dbReference>
<dbReference type="EMBL" id="JASDDP010000008">
    <property type="protein sequence ID" value="MDJ1645569.1"/>
    <property type="molecule type" value="Genomic_DNA"/>
</dbReference>
<reference evidence="2" key="1">
    <citation type="submission" date="2023-05" db="EMBL/GenBank/DDBJ databases">
        <title>Mycoplasma phocimorsus sp. nov., isolated from Scandinavian patients with seal finger or septic arthritis after contact with seals.</title>
        <authorList>
            <person name="Skafte-Holm A."/>
            <person name="Pedersen T.R."/>
            <person name="Froelund M."/>
            <person name="Stegger M."/>
            <person name="Qvortrup K."/>
            <person name="Michaels D.L."/>
            <person name="Brown D.R."/>
            <person name="Jensen J.S."/>
        </authorList>
    </citation>
    <scope>NUCLEOTIDE SEQUENCE</scope>
    <source>
        <strain evidence="2">M5725</strain>
    </source>
</reference>
<dbReference type="Gene3D" id="3.90.400.10">
    <property type="entry name" value="Oligo-1,6-glucosidase, Domain 2"/>
    <property type="match status" value="1"/>
</dbReference>
<dbReference type="InterPro" id="IPR017853">
    <property type="entry name" value="GH"/>
</dbReference>
<dbReference type="GO" id="GO:0016787">
    <property type="term" value="F:hydrolase activity"/>
    <property type="evidence" value="ECO:0007669"/>
    <property type="project" value="UniProtKB-KW"/>
</dbReference>
<dbReference type="PANTHER" id="PTHR10357">
    <property type="entry name" value="ALPHA-AMYLASE FAMILY MEMBER"/>
    <property type="match status" value="1"/>
</dbReference>
<keyword evidence="2" id="KW-0378">Hydrolase</keyword>
<evidence type="ECO:0000313" key="2">
    <source>
        <dbReference type="EMBL" id="MDJ1645569.1"/>
    </source>
</evidence>
<comment type="caution">
    <text evidence="2">The sequence shown here is derived from an EMBL/GenBank/DDBJ whole genome shotgun (WGS) entry which is preliminary data.</text>
</comment>
<name>A0AAJ1UVJ7_9MOLU</name>
<dbReference type="Proteomes" id="UP001224428">
    <property type="component" value="Unassembled WGS sequence"/>
</dbReference>
<protein>
    <submittedName>
        <fullName evidence="2">Alpha-amylase family glycosyl hydrolase</fullName>
    </submittedName>
</protein>
<keyword evidence="3" id="KW-1185">Reference proteome</keyword>
<dbReference type="SMART" id="SM00642">
    <property type="entry name" value="Aamy"/>
    <property type="match status" value="1"/>
</dbReference>
<feature type="domain" description="Glycosyl hydrolase family 13 catalytic" evidence="1">
    <location>
        <begin position="61"/>
        <end position="454"/>
    </location>
</feature>
<evidence type="ECO:0000259" key="1">
    <source>
        <dbReference type="SMART" id="SM00642"/>
    </source>
</evidence>
<sequence length="590" mass="70350">MNSKKLFEYYINKNKIKKIGNWNNDKFLKYDNILDYKDFYKKAPSSIKLSQNNNPTNSVYQVLIYAFADGNSDGIGDFIGLKSKINYFKKLGIDQILLSPIHSSSSYHSYDVINYCDIAPQYGTLEDFIAFLNEAHKNGIKVYLDMIFNHTSYEHPWFQKALAGEEKYRQFYRFNDDNQNYGDLKSNSKVITNLYKNIPNKIMNNDKYIGRFWEGMPDLNLDNFQVIEQLIEVQKYWTKIGVDGFRYDAISEYYISVGETCKNVKEAEFFYLLRQASEEVRKEMGWNNDIFMVGEWLQSYYRGLKYHKFEDKYAISTIYDGMRAFYKNPIFEFNWVEIRDMLQIHNQSSSIFEYMNLLNNHDTERWLQVYKKYLENNKKNFNFQWKIDKKMIENFKNALTYLMFSPGKSIIYHGDELGYHSSQEFFQDPGFREPINWENEEENCVLIEIKDKKRESYVYLNVSKDMGTVEQQINDEKSIFNHLVFLNNLRKKFTFIGSSSWKTVENPELIIDLIKPSYWDLRNIIVRCNEQKTKFIVAAYTSAANPSLKFKFKEEWFKYKIIHKYKVTNRSKIFSANSNGSRIIFEVVPR</sequence>
<dbReference type="InterPro" id="IPR045857">
    <property type="entry name" value="O16G_dom_2"/>
</dbReference>
<dbReference type="RefSeq" id="WP_283823383.1">
    <property type="nucleotide sequence ID" value="NZ_JASDAY010000001.1"/>
</dbReference>
<dbReference type="AlphaFoldDB" id="A0AAJ1UVJ7"/>
<organism evidence="2 3">
    <name type="scientific">Mycoplasma phocimorsus</name>
    <dbReference type="NCBI Taxonomy" id="3045839"/>
    <lineage>
        <taxon>Bacteria</taxon>
        <taxon>Bacillati</taxon>
        <taxon>Mycoplasmatota</taxon>
        <taxon>Mollicutes</taxon>
        <taxon>Mycoplasmataceae</taxon>
        <taxon>Mycoplasma</taxon>
    </lineage>
</organism>
<dbReference type="Gene3D" id="3.20.20.80">
    <property type="entry name" value="Glycosidases"/>
    <property type="match status" value="1"/>
</dbReference>
<proteinExistence type="predicted"/>
<accession>A0AAJ1UVJ7</accession>
<dbReference type="SUPFAM" id="SSF51445">
    <property type="entry name" value="(Trans)glycosidases"/>
    <property type="match status" value="1"/>
</dbReference>
<gene>
    <name evidence="2" type="ORF">QLQ80_00495</name>
</gene>
<dbReference type="Pfam" id="PF00128">
    <property type="entry name" value="Alpha-amylase"/>
    <property type="match status" value="1"/>
</dbReference>
<dbReference type="GO" id="GO:0005975">
    <property type="term" value="P:carbohydrate metabolic process"/>
    <property type="evidence" value="ECO:0007669"/>
    <property type="project" value="InterPro"/>
</dbReference>